<organism evidence="3 4">
    <name type="scientific">Dermacoccus abyssi</name>
    <dbReference type="NCBI Taxonomy" id="322596"/>
    <lineage>
        <taxon>Bacteria</taxon>
        <taxon>Bacillati</taxon>
        <taxon>Actinomycetota</taxon>
        <taxon>Actinomycetes</taxon>
        <taxon>Micrococcales</taxon>
        <taxon>Dermacoccaceae</taxon>
        <taxon>Dermacoccus</taxon>
    </lineage>
</organism>
<dbReference type="EMBL" id="CP043031">
    <property type="protein sequence ID" value="QEH93049.1"/>
    <property type="molecule type" value="Genomic_DNA"/>
</dbReference>
<keyword evidence="4" id="KW-1185">Reference proteome</keyword>
<evidence type="ECO:0000313" key="3">
    <source>
        <dbReference type="EMBL" id="QEH93049.1"/>
    </source>
</evidence>
<dbReference type="PROSITE" id="PS51782">
    <property type="entry name" value="LYSM"/>
    <property type="match status" value="2"/>
</dbReference>
<dbReference type="CDD" id="cd00118">
    <property type="entry name" value="LysM"/>
    <property type="match status" value="2"/>
</dbReference>
<dbReference type="Pfam" id="PF01476">
    <property type="entry name" value="LysM"/>
    <property type="match status" value="2"/>
</dbReference>
<dbReference type="PANTHER" id="PTHR37423:SF2">
    <property type="entry name" value="MEMBRANE-BOUND LYTIC MUREIN TRANSGLYCOSYLASE C"/>
    <property type="match status" value="1"/>
</dbReference>
<evidence type="ECO:0000313" key="4">
    <source>
        <dbReference type="Proteomes" id="UP000323565"/>
    </source>
</evidence>
<dbReference type="InterPro" id="IPR023346">
    <property type="entry name" value="Lysozyme-like_dom_sf"/>
</dbReference>
<dbReference type="Proteomes" id="UP000323565">
    <property type="component" value="Chromosome"/>
</dbReference>
<evidence type="ECO:0000259" key="2">
    <source>
        <dbReference type="PROSITE" id="PS51782"/>
    </source>
</evidence>
<reference evidence="3 4" key="1">
    <citation type="submission" date="2019-08" db="EMBL/GenBank/DDBJ databases">
        <title>Dermacoccus abyssi strain HZAU 226, whole genome Nanopore sequencing project.</title>
        <authorList>
            <person name="Guo A."/>
            <person name="Zhang X."/>
            <person name="Ruan Y."/>
            <person name="Liu W."/>
            <person name="Chen Q."/>
            <person name="Gu L."/>
        </authorList>
    </citation>
    <scope>NUCLEOTIDE SEQUENCE [LARGE SCALE GENOMIC DNA]</scope>
    <source>
        <strain evidence="3 4">HZAU 226</strain>
    </source>
</reference>
<protein>
    <submittedName>
        <fullName evidence="3">LysM peptidoglycan-binding domain-containing protein</fullName>
    </submittedName>
</protein>
<dbReference type="Pfam" id="PF01464">
    <property type="entry name" value="SLT"/>
    <property type="match status" value="1"/>
</dbReference>
<feature type="domain" description="LysM" evidence="2">
    <location>
        <begin position="146"/>
        <end position="190"/>
    </location>
</feature>
<proteinExistence type="predicted"/>
<feature type="domain" description="LysM" evidence="2">
    <location>
        <begin position="48"/>
        <end position="92"/>
    </location>
</feature>
<gene>
    <name evidence="3" type="ORF">FV141_05525</name>
</gene>
<dbReference type="SUPFAM" id="SSF54106">
    <property type="entry name" value="LysM domain"/>
    <property type="match status" value="2"/>
</dbReference>
<dbReference type="Gene3D" id="1.10.530.10">
    <property type="match status" value="1"/>
</dbReference>
<dbReference type="SMART" id="SM00257">
    <property type="entry name" value="LysM"/>
    <property type="match status" value="2"/>
</dbReference>
<dbReference type="InterPro" id="IPR036779">
    <property type="entry name" value="LysM_dom_sf"/>
</dbReference>
<dbReference type="InterPro" id="IPR008258">
    <property type="entry name" value="Transglycosylase_SLT_dom_1"/>
</dbReference>
<name>A0ABX5Z8C1_9MICO</name>
<feature type="compositionally biased region" description="Basic residues" evidence="1">
    <location>
        <begin position="201"/>
        <end position="214"/>
    </location>
</feature>
<feature type="compositionally biased region" description="Basic residues" evidence="1">
    <location>
        <begin position="103"/>
        <end position="114"/>
    </location>
</feature>
<dbReference type="SUPFAM" id="SSF53955">
    <property type="entry name" value="Lysozyme-like"/>
    <property type="match status" value="1"/>
</dbReference>
<feature type="compositionally biased region" description="Basic residues" evidence="1">
    <location>
        <begin position="133"/>
        <end position="146"/>
    </location>
</feature>
<sequence length="392" mass="41658">MPLTYDVPVALHAAPPAHVQPGRAHAQFVKGAAKSSPAAKKKPTRKVKNVTIRPGDSVYAIARTHSSSVAAIVKANPKIEFRRLVPGTVLKVPVPASTPKATKPVKKQPVKKPSKATSAKPVKKPAAKPAKAPAKKPTKKAVRHTKSVTVRPGDSLYTLAQRHHASLASVIKANPGLDARRLHVGSQVKIPVAGVTSAAKPAKKPTTKPARKPTSKAPAGGYAPKPTHVVKYAGTSAARRYPASAVASGDRHRQQLAQANLPNQAQIRSMIVATAKRYGVDPTLALAIGWQESGHRQSAVSVCDALGTMQVMPATGRWAGDLAGRKLNLMDPQDNITAGVVTLRFLTQHANNRDEVIGSYYQGLGAVRKHGFYPDTRQYVSSVKAHMKRFGG</sequence>
<evidence type="ECO:0000256" key="1">
    <source>
        <dbReference type="SAM" id="MobiDB-lite"/>
    </source>
</evidence>
<dbReference type="InterPro" id="IPR018392">
    <property type="entry name" value="LysM"/>
</dbReference>
<accession>A0ABX5Z8C1</accession>
<dbReference type="Gene3D" id="3.10.350.10">
    <property type="entry name" value="LysM domain"/>
    <property type="match status" value="2"/>
</dbReference>
<dbReference type="PANTHER" id="PTHR37423">
    <property type="entry name" value="SOLUBLE LYTIC MUREIN TRANSGLYCOSYLASE-RELATED"/>
    <property type="match status" value="1"/>
</dbReference>
<feature type="region of interest" description="Disordered" evidence="1">
    <location>
        <begin position="195"/>
        <end position="227"/>
    </location>
</feature>
<feature type="region of interest" description="Disordered" evidence="1">
    <location>
        <begin position="95"/>
        <end position="149"/>
    </location>
</feature>